<evidence type="ECO:0000313" key="2">
    <source>
        <dbReference type="Proteomes" id="UP000038200"/>
    </source>
</evidence>
<sequence>MEKFTVKELEDKFENFIFNIDNYVESIQNKAKSQDLDFDLSIKSVDLIEKYIVNNDITIENDDYNDLSAYLGEVVRRNFQNAQWKCNLDKVNNSLYYGFPVIEGHSTEGILLSPFHLIKAFILRKKERLLLGAIENQINPELIDWSDFPTEKQIDPICKKRNIMSYTQDNFQDWIFYIDDKMDDFTQNFAQQHHLILDYSIQSLDDLEQWIFTNFENNTLLIENAKLLDLLTIYIGETFRKHIGGKWVMDTENKKNAYYMLPVLTDKKYKVEKYVAPSTFATACISRKKGNYISSILKNNMADMGIAIGE</sequence>
<dbReference type="AlphaFoldDB" id="A0A0B7IFA1"/>
<dbReference type="Proteomes" id="UP000038200">
    <property type="component" value="Unassembled WGS sequence"/>
</dbReference>
<reference evidence="1 2" key="1">
    <citation type="submission" date="2015-01" db="EMBL/GenBank/DDBJ databases">
        <authorList>
            <person name="Xiang T."/>
            <person name="Song Y."/>
            <person name="Huang L."/>
            <person name="Wang B."/>
            <person name="Wu P."/>
        </authorList>
    </citation>
    <scope>NUCLEOTIDE SEQUENCE [LARGE SCALE GENOMIC DNA]</scope>
    <source>
        <strain evidence="1 2">CcD93</strain>
    </source>
</reference>
<dbReference type="EMBL" id="CDOL01000020">
    <property type="protein sequence ID" value="CEN50460.1"/>
    <property type="molecule type" value="Genomic_DNA"/>
</dbReference>
<protein>
    <submittedName>
        <fullName evidence="1">Uncharacterized protein</fullName>
    </submittedName>
</protein>
<organism evidence="1 2">
    <name type="scientific">Capnocytophaga canis</name>
    <dbReference type="NCBI Taxonomy" id="1848903"/>
    <lineage>
        <taxon>Bacteria</taxon>
        <taxon>Pseudomonadati</taxon>
        <taxon>Bacteroidota</taxon>
        <taxon>Flavobacteriia</taxon>
        <taxon>Flavobacteriales</taxon>
        <taxon>Flavobacteriaceae</taxon>
        <taxon>Capnocytophaga</taxon>
    </lineage>
</organism>
<gene>
    <name evidence="1" type="ORF">CCAND93_1160008</name>
</gene>
<name>A0A0B7IFA1_9FLAO</name>
<dbReference type="STRING" id="1848903.CCAND38_450008"/>
<evidence type="ECO:0000313" key="1">
    <source>
        <dbReference type="EMBL" id="CEN50460.1"/>
    </source>
</evidence>
<proteinExistence type="predicted"/>
<accession>A0A0B7IFA1</accession>
<dbReference type="RefSeq" id="WP_197063256.1">
    <property type="nucleotide sequence ID" value="NZ_CDOL01000020.1"/>
</dbReference>